<protein>
    <submittedName>
        <fullName evidence="1">Uncharacterized protein</fullName>
    </submittedName>
</protein>
<gene>
    <name evidence="1" type="ORF">M0R45_008573</name>
</gene>
<evidence type="ECO:0000313" key="1">
    <source>
        <dbReference type="EMBL" id="KAK9942931.1"/>
    </source>
</evidence>
<dbReference type="Proteomes" id="UP001457282">
    <property type="component" value="Unassembled WGS sequence"/>
</dbReference>
<evidence type="ECO:0000313" key="2">
    <source>
        <dbReference type="Proteomes" id="UP001457282"/>
    </source>
</evidence>
<reference evidence="1 2" key="1">
    <citation type="journal article" date="2023" name="G3 (Bethesda)">
        <title>A chromosome-length genome assembly and annotation of blackberry (Rubus argutus, cv. 'Hillquist').</title>
        <authorList>
            <person name="Bruna T."/>
            <person name="Aryal R."/>
            <person name="Dudchenko O."/>
            <person name="Sargent D.J."/>
            <person name="Mead D."/>
            <person name="Buti M."/>
            <person name="Cavallini A."/>
            <person name="Hytonen T."/>
            <person name="Andres J."/>
            <person name="Pham M."/>
            <person name="Weisz D."/>
            <person name="Mascagni F."/>
            <person name="Usai G."/>
            <person name="Natali L."/>
            <person name="Bassil N."/>
            <person name="Fernandez G.E."/>
            <person name="Lomsadze A."/>
            <person name="Armour M."/>
            <person name="Olukolu B."/>
            <person name="Poorten T."/>
            <person name="Britton C."/>
            <person name="Davik J."/>
            <person name="Ashrafi H."/>
            <person name="Aiden E.L."/>
            <person name="Borodovsky M."/>
            <person name="Worthington M."/>
        </authorList>
    </citation>
    <scope>NUCLEOTIDE SEQUENCE [LARGE SCALE GENOMIC DNA]</scope>
    <source>
        <strain evidence="1">PI 553951</strain>
    </source>
</reference>
<accession>A0AAW1Y158</accession>
<proteinExistence type="predicted"/>
<dbReference type="PANTHER" id="PTHR34836">
    <property type="entry name" value="OS06G0188250 PROTEIN"/>
    <property type="match status" value="1"/>
</dbReference>
<comment type="caution">
    <text evidence="1">The sequence shown here is derived from an EMBL/GenBank/DDBJ whole genome shotgun (WGS) entry which is preliminary data.</text>
</comment>
<dbReference type="InterPro" id="IPR015683">
    <property type="entry name" value="Ionotropic_Glu_rcpt"/>
</dbReference>
<dbReference type="EMBL" id="JBEDUW010000002">
    <property type="protein sequence ID" value="KAK9942931.1"/>
    <property type="molecule type" value="Genomic_DNA"/>
</dbReference>
<name>A0AAW1Y158_RUBAR</name>
<dbReference type="AlphaFoldDB" id="A0AAW1Y158"/>
<organism evidence="1 2">
    <name type="scientific">Rubus argutus</name>
    <name type="common">Southern blackberry</name>
    <dbReference type="NCBI Taxonomy" id="59490"/>
    <lineage>
        <taxon>Eukaryota</taxon>
        <taxon>Viridiplantae</taxon>
        <taxon>Streptophyta</taxon>
        <taxon>Embryophyta</taxon>
        <taxon>Tracheophyta</taxon>
        <taxon>Spermatophyta</taxon>
        <taxon>Magnoliopsida</taxon>
        <taxon>eudicotyledons</taxon>
        <taxon>Gunneridae</taxon>
        <taxon>Pentapetalae</taxon>
        <taxon>rosids</taxon>
        <taxon>fabids</taxon>
        <taxon>Rosales</taxon>
        <taxon>Rosaceae</taxon>
        <taxon>Rosoideae</taxon>
        <taxon>Rosoideae incertae sedis</taxon>
        <taxon>Rubus</taxon>
    </lineage>
</organism>
<dbReference type="PANTHER" id="PTHR34836:SF1">
    <property type="entry name" value="OS09G0428600 PROTEIN"/>
    <property type="match status" value="1"/>
</dbReference>
<keyword evidence="2" id="KW-1185">Reference proteome</keyword>
<sequence>MIKQNPTNLKISVSIIFSCLFPLYSLVSLALAKNDTIIRVNVGVVLDDLKYSLARKIWLGCINMGVSDFYASHVDYHTRLVLNTRHSKKSDVYAAAAGDHLLR</sequence>